<dbReference type="InterPro" id="IPR032466">
    <property type="entry name" value="Metal_Hydrolase"/>
</dbReference>
<comment type="caution">
    <text evidence="1">The sequence shown here is derived from an EMBL/GenBank/DDBJ whole genome shotgun (WGS) entry which is preliminary data.</text>
</comment>
<dbReference type="Gene3D" id="3.20.20.140">
    <property type="entry name" value="Metal-dependent hydrolases"/>
    <property type="match status" value="1"/>
</dbReference>
<dbReference type="SUPFAM" id="SSF51556">
    <property type="entry name" value="Metallo-dependent hydrolases"/>
    <property type="match status" value="1"/>
</dbReference>
<name>A0A835LN11_9MAGN</name>
<organism evidence="1 2">
    <name type="scientific">Coptis chinensis</name>
    <dbReference type="NCBI Taxonomy" id="261450"/>
    <lineage>
        <taxon>Eukaryota</taxon>
        <taxon>Viridiplantae</taxon>
        <taxon>Streptophyta</taxon>
        <taxon>Embryophyta</taxon>
        <taxon>Tracheophyta</taxon>
        <taxon>Spermatophyta</taxon>
        <taxon>Magnoliopsida</taxon>
        <taxon>Ranunculales</taxon>
        <taxon>Ranunculaceae</taxon>
        <taxon>Coptidoideae</taxon>
        <taxon>Coptis</taxon>
    </lineage>
</organism>
<dbReference type="EMBL" id="JADFTS010000006">
    <property type="protein sequence ID" value="KAF9601015.1"/>
    <property type="molecule type" value="Genomic_DNA"/>
</dbReference>
<keyword evidence="2" id="KW-1185">Reference proteome</keyword>
<accession>A0A835LN11</accession>
<sequence length="146" mass="16110">MFFHERAIGPFPKGAILHSYLGSAEMVPALAKLGAYFSVSGHTMSMKPQKARKMLKSVPAERILLESDAPDALPSWDLGSLQWVPGDVSKTLNQPANIHNQTESVFQVLSYAASLLEMPEAELAEISYRNALRLFSCQDFKVNEEG</sequence>
<gene>
    <name evidence="1" type="ORF">IFM89_015000</name>
</gene>
<dbReference type="PANTHER" id="PTHR47176">
    <property type="entry name" value="OSJNBA0020J04.13 PROTEIN"/>
    <property type="match status" value="1"/>
</dbReference>
<dbReference type="OrthoDB" id="6079689at2759"/>
<evidence type="ECO:0000313" key="1">
    <source>
        <dbReference type="EMBL" id="KAF9601015.1"/>
    </source>
</evidence>
<dbReference type="InterPro" id="IPR001130">
    <property type="entry name" value="TatD-like"/>
</dbReference>
<evidence type="ECO:0008006" key="3">
    <source>
        <dbReference type="Google" id="ProtNLM"/>
    </source>
</evidence>
<proteinExistence type="predicted"/>
<dbReference type="GO" id="GO:0016788">
    <property type="term" value="F:hydrolase activity, acting on ester bonds"/>
    <property type="evidence" value="ECO:0007669"/>
    <property type="project" value="InterPro"/>
</dbReference>
<dbReference type="Pfam" id="PF01026">
    <property type="entry name" value="TatD_DNase"/>
    <property type="match status" value="1"/>
</dbReference>
<dbReference type="AlphaFoldDB" id="A0A835LN11"/>
<evidence type="ECO:0000313" key="2">
    <source>
        <dbReference type="Proteomes" id="UP000631114"/>
    </source>
</evidence>
<reference evidence="1 2" key="1">
    <citation type="submission" date="2020-10" db="EMBL/GenBank/DDBJ databases">
        <title>The Coptis chinensis genome and diversification of protoberbering-type alkaloids.</title>
        <authorList>
            <person name="Wang B."/>
            <person name="Shu S."/>
            <person name="Song C."/>
            <person name="Liu Y."/>
        </authorList>
    </citation>
    <scope>NUCLEOTIDE SEQUENCE [LARGE SCALE GENOMIC DNA]</scope>
    <source>
        <strain evidence="1">HL-2020</strain>
        <tissue evidence="1">Leaf</tissue>
    </source>
</reference>
<dbReference type="PANTHER" id="PTHR47176:SF1">
    <property type="entry name" value="OS04G0577500 PROTEIN"/>
    <property type="match status" value="1"/>
</dbReference>
<dbReference type="Proteomes" id="UP000631114">
    <property type="component" value="Unassembled WGS sequence"/>
</dbReference>
<protein>
    <recommendedName>
        <fullName evidence="3">TatD related DNase</fullName>
    </recommendedName>
</protein>